<keyword evidence="3 4" id="KW-0067">ATP-binding</keyword>
<dbReference type="PANTHER" id="PTHR43146:SF1">
    <property type="entry name" value="CANCER-RELATED NUCLEOSIDE-TRIPHOSPHATASE"/>
    <property type="match status" value="1"/>
</dbReference>
<dbReference type="CDD" id="cd19482">
    <property type="entry name" value="RecA-like_Thep1"/>
    <property type="match status" value="1"/>
</dbReference>
<dbReference type="Proteomes" id="UP001065373">
    <property type="component" value="Chromosome"/>
</dbReference>
<comment type="caution">
    <text evidence="4">Lacks conserved residue(s) required for the propagation of feature annotation.</text>
</comment>
<protein>
    <recommendedName>
        <fullName evidence="4">Nucleoside-triphosphatase N5910_07340</fullName>
        <shortName evidence="4">NTPase</shortName>
        <ecNumber evidence="4">3.6.1.15</ecNumber>
    </recommendedName>
    <alternativeName>
        <fullName evidence="4">Nucleoside triphosphate phosphohydrolase</fullName>
    </alternativeName>
</protein>
<dbReference type="GeneID" id="75107054"/>
<sequence length="168" mass="18763">MKIVITGRHGSGKSTLVWRIRSYLEETDRSTGGIITPEIREGSSRRGFEIVDIKSGRRAVLAALDIRGPRVGRYGVSVEAVDEVAVPALRRAMEEDEYVIIDEIAPMELKSEEFRGLVDELFSSGVNVIAAVHRGLVQSIKKRGDIKLFVINPENRDDIYREIIDLLG</sequence>
<dbReference type="HAMAP" id="MF_00796">
    <property type="entry name" value="NTPase_1"/>
    <property type="match status" value="1"/>
</dbReference>
<dbReference type="AlphaFoldDB" id="A0A9E7RS95"/>
<evidence type="ECO:0000256" key="4">
    <source>
        <dbReference type="HAMAP-Rule" id="MF_00796"/>
    </source>
</evidence>
<dbReference type="InterPro" id="IPR004948">
    <property type="entry name" value="Nuc-triphosphatase_THEP1"/>
</dbReference>
<dbReference type="PANTHER" id="PTHR43146">
    <property type="entry name" value="CANCER-RELATED NUCLEOSIDE-TRIPHOSPHATASE"/>
    <property type="match status" value="1"/>
</dbReference>
<keyword evidence="1 4" id="KW-0547">Nucleotide-binding</keyword>
<dbReference type="GO" id="GO:0017111">
    <property type="term" value="F:ribonucleoside triphosphate phosphatase activity"/>
    <property type="evidence" value="ECO:0007669"/>
    <property type="project" value="UniProtKB-UniRule"/>
</dbReference>
<dbReference type="Gene3D" id="3.40.50.300">
    <property type="entry name" value="P-loop containing nucleotide triphosphate hydrolases"/>
    <property type="match status" value="1"/>
</dbReference>
<proteinExistence type="inferred from homology"/>
<evidence type="ECO:0000313" key="5">
    <source>
        <dbReference type="EMBL" id="UXH31344.1"/>
    </source>
</evidence>
<dbReference type="EC" id="3.6.1.15" evidence="4"/>
<dbReference type="Pfam" id="PF03266">
    <property type="entry name" value="NTPase_1"/>
    <property type="match status" value="1"/>
</dbReference>
<evidence type="ECO:0000256" key="2">
    <source>
        <dbReference type="ARBA" id="ARBA00022801"/>
    </source>
</evidence>
<dbReference type="EMBL" id="CP104550">
    <property type="protein sequence ID" value="UXH31344.1"/>
    <property type="molecule type" value="Genomic_DNA"/>
</dbReference>
<keyword evidence="2 4" id="KW-0378">Hydrolase</keyword>
<comment type="catalytic activity">
    <reaction evidence="4">
        <text>a ribonucleoside 5'-triphosphate + H2O = a ribonucleoside 5'-diphosphate + phosphate + H(+)</text>
        <dbReference type="Rhea" id="RHEA:23680"/>
        <dbReference type="ChEBI" id="CHEBI:15377"/>
        <dbReference type="ChEBI" id="CHEBI:15378"/>
        <dbReference type="ChEBI" id="CHEBI:43474"/>
        <dbReference type="ChEBI" id="CHEBI:57930"/>
        <dbReference type="ChEBI" id="CHEBI:61557"/>
        <dbReference type="EC" id="3.6.1.15"/>
    </reaction>
</comment>
<comment type="similarity">
    <text evidence="4">Belongs to the THEP1 NTPase family.</text>
</comment>
<evidence type="ECO:0000256" key="3">
    <source>
        <dbReference type="ARBA" id="ARBA00022840"/>
    </source>
</evidence>
<dbReference type="GO" id="GO:0005524">
    <property type="term" value="F:ATP binding"/>
    <property type="evidence" value="ECO:0007669"/>
    <property type="project" value="UniProtKB-UniRule"/>
</dbReference>
<reference evidence="5" key="1">
    <citation type="submission" date="2022-09" db="EMBL/GenBank/DDBJ databases">
        <title>Characterization of three MwoI isoschizomers from sequenced genome and metagenomes.</title>
        <authorList>
            <person name="Fomenkov A."/>
            <person name="Xu S.Y."/>
            <person name="Roberts R.J."/>
        </authorList>
    </citation>
    <scope>NUCLEOTIDE SEQUENCE</scope>
    <source>
        <strain evidence="5">DSM 2970</strain>
    </source>
</reference>
<dbReference type="InterPro" id="IPR027417">
    <property type="entry name" value="P-loop_NTPase"/>
</dbReference>
<name>A0A9E7RS95_METWO</name>
<dbReference type="SUPFAM" id="SSF52540">
    <property type="entry name" value="P-loop containing nucleoside triphosphate hydrolases"/>
    <property type="match status" value="1"/>
</dbReference>
<evidence type="ECO:0000256" key="1">
    <source>
        <dbReference type="ARBA" id="ARBA00022741"/>
    </source>
</evidence>
<dbReference type="RefSeq" id="WP_261599482.1">
    <property type="nucleotide sequence ID" value="NZ_CP104550.1"/>
</dbReference>
<gene>
    <name evidence="5" type="ORF">N5910_07340</name>
</gene>
<organism evidence="5">
    <name type="scientific">Methanothermobacter wolfeii</name>
    <name type="common">Methanobacterium wolfei</name>
    <dbReference type="NCBI Taxonomy" id="145261"/>
    <lineage>
        <taxon>Archaea</taxon>
        <taxon>Methanobacteriati</taxon>
        <taxon>Methanobacteriota</taxon>
        <taxon>Methanomada group</taxon>
        <taxon>Methanobacteria</taxon>
        <taxon>Methanobacteriales</taxon>
        <taxon>Methanobacteriaceae</taxon>
        <taxon>Methanothermobacter</taxon>
    </lineage>
</organism>
<accession>A0A9E7RS95</accession>
<feature type="binding site" evidence="4">
    <location>
        <begin position="7"/>
        <end position="14"/>
    </location>
    <ligand>
        <name>ATP</name>
        <dbReference type="ChEBI" id="CHEBI:30616"/>
    </ligand>
</feature>
<comment type="function">
    <text evidence="4">Has nucleotide phosphatase activity towards ATP, GTP, CTP, TTP and UTP. May hydrolyze nucleoside diphosphates with lower efficiency.</text>
</comment>
<dbReference type="NCBIfam" id="NF010248">
    <property type="entry name" value="PRK13695.1"/>
    <property type="match status" value="1"/>
</dbReference>